<name>A0ABV5Y1V7_ARTRM</name>
<dbReference type="PROSITE" id="PS51257">
    <property type="entry name" value="PROKAR_LIPOPROTEIN"/>
    <property type="match status" value="1"/>
</dbReference>
<accession>A0ABV5Y1V7</accession>
<dbReference type="PANTHER" id="PTHR42953">
    <property type="entry name" value="HIGH-AFFINITY ZINC UPTAKE SYSTEM PROTEIN ZNUA-RELATED"/>
    <property type="match status" value="1"/>
</dbReference>
<dbReference type="PANTHER" id="PTHR42953:SF1">
    <property type="entry name" value="METAL-BINDING PROTEIN HI_0362-RELATED"/>
    <property type="match status" value="1"/>
</dbReference>
<evidence type="ECO:0000313" key="6">
    <source>
        <dbReference type="EMBL" id="MFB9820979.1"/>
    </source>
</evidence>
<keyword evidence="7" id="KW-1185">Reference proteome</keyword>
<dbReference type="InterPro" id="IPR006127">
    <property type="entry name" value="ZnuA-like"/>
</dbReference>
<dbReference type="SUPFAM" id="SSF53807">
    <property type="entry name" value="Helical backbone' metal receptor"/>
    <property type="match status" value="1"/>
</dbReference>
<evidence type="ECO:0000256" key="4">
    <source>
        <dbReference type="ARBA" id="ARBA00022729"/>
    </source>
</evidence>
<evidence type="ECO:0000256" key="1">
    <source>
        <dbReference type="ARBA" id="ARBA00004196"/>
    </source>
</evidence>
<dbReference type="RefSeq" id="WP_234751698.1">
    <property type="nucleotide sequence ID" value="NZ_BAAAWN010000001.1"/>
</dbReference>
<dbReference type="Gene3D" id="3.40.50.1980">
    <property type="entry name" value="Nitrogenase molybdenum iron protein domain"/>
    <property type="match status" value="2"/>
</dbReference>
<organism evidence="6 7">
    <name type="scientific">Arthrobacter ramosus</name>
    <dbReference type="NCBI Taxonomy" id="1672"/>
    <lineage>
        <taxon>Bacteria</taxon>
        <taxon>Bacillati</taxon>
        <taxon>Actinomycetota</taxon>
        <taxon>Actinomycetes</taxon>
        <taxon>Micrococcales</taxon>
        <taxon>Micrococcaceae</taxon>
        <taxon>Arthrobacter</taxon>
    </lineage>
</organism>
<dbReference type="InterPro" id="IPR050492">
    <property type="entry name" value="Bact_metal-bind_prot9"/>
</dbReference>
<keyword evidence="3" id="KW-0479">Metal-binding</keyword>
<proteinExistence type="predicted"/>
<protein>
    <submittedName>
        <fullName evidence="6">Metal ABC transporter solute-binding protein, Zn/Mn family</fullName>
    </submittedName>
</protein>
<feature type="chain" id="PRO_5046948478" evidence="5">
    <location>
        <begin position="21"/>
        <end position="312"/>
    </location>
</feature>
<evidence type="ECO:0000313" key="7">
    <source>
        <dbReference type="Proteomes" id="UP001589702"/>
    </source>
</evidence>
<feature type="signal peptide" evidence="5">
    <location>
        <begin position="1"/>
        <end position="20"/>
    </location>
</feature>
<dbReference type="EMBL" id="JBHMBC010000025">
    <property type="protein sequence ID" value="MFB9820979.1"/>
    <property type="molecule type" value="Genomic_DNA"/>
</dbReference>
<evidence type="ECO:0000256" key="2">
    <source>
        <dbReference type="ARBA" id="ARBA00022448"/>
    </source>
</evidence>
<gene>
    <name evidence="6" type="ORF">ACFFP1_15895</name>
</gene>
<keyword evidence="2" id="KW-0813">Transport</keyword>
<comment type="subcellular location">
    <subcellularLocation>
        <location evidence="1">Cell envelope</location>
    </subcellularLocation>
</comment>
<reference evidence="6 7" key="1">
    <citation type="submission" date="2024-09" db="EMBL/GenBank/DDBJ databases">
        <authorList>
            <person name="Sun Q."/>
            <person name="Mori K."/>
        </authorList>
    </citation>
    <scope>NUCLEOTIDE SEQUENCE [LARGE SCALE GENOMIC DNA]</scope>
    <source>
        <strain evidence="6 7">JCM 1334</strain>
    </source>
</reference>
<evidence type="ECO:0000256" key="3">
    <source>
        <dbReference type="ARBA" id="ARBA00022723"/>
    </source>
</evidence>
<evidence type="ECO:0000256" key="5">
    <source>
        <dbReference type="SAM" id="SignalP"/>
    </source>
</evidence>
<dbReference type="Pfam" id="PF01297">
    <property type="entry name" value="ZnuA"/>
    <property type="match status" value="1"/>
</dbReference>
<sequence length="312" mass="31728">MYRRFPSAIFVAALAAIALAGCGTGASASSPAAGSSAASVQVIPVAASTDAWGSILSELGGTHVQATSIINNPDTDPHAYEPTPADARTIAASKVFVENGVGYDSWAAKAVAANPTSDRSVVEVGAVTGTPDDGNPHQWYAPESVGKVADAITAALKKADPSSAAYFDAQRAEFDSKALADYHATIAEIKAKYAGTPVGASESIFAPMASALGLNLITPASFLKAISEGTDPSPADLATIKSQITGKQLKVYVFNSQNSTPDVAAQVDAAKAAGIPVSAVTETLSPKGATFQDWQTTQLKSLETALAQATGK</sequence>
<comment type="caution">
    <text evidence="6">The sequence shown here is derived from an EMBL/GenBank/DDBJ whole genome shotgun (WGS) entry which is preliminary data.</text>
</comment>
<keyword evidence="4 5" id="KW-0732">Signal</keyword>
<dbReference type="Proteomes" id="UP001589702">
    <property type="component" value="Unassembled WGS sequence"/>
</dbReference>